<reference evidence="3 4" key="1">
    <citation type="submission" date="2020-08" db="EMBL/GenBank/DDBJ databases">
        <title>Genomic Encyclopedia of Type Strains, Phase IV (KMG-IV): sequencing the most valuable type-strain genomes for metagenomic binning, comparative biology and taxonomic classification.</title>
        <authorList>
            <person name="Goeker M."/>
        </authorList>
    </citation>
    <scope>NUCLEOTIDE SEQUENCE [LARGE SCALE GENOMIC DNA]</scope>
    <source>
        <strain evidence="3 4">DSM 15895</strain>
    </source>
</reference>
<gene>
    <name evidence="3" type="ORF">HNQ44_000752</name>
</gene>
<accession>A0A7W8CRR8</accession>
<evidence type="ECO:0000313" key="3">
    <source>
        <dbReference type="EMBL" id="MBB5179328.1"/>
    </source>
</evidence>
<keyword evidence="1" id="KW-0732">Signal</keyword>
<dbReference type="SUPFAM" id="SSF49265">
    <property type="entry name" value="Fibronectin type III"/>
    <property type="match status" value="3"/>
</dbReference>
<dbReference type="InterPro" id="IPR003961">
    <property type="entry name" value="FN3_dom"/>
</dbReference>
<dbReference type="RefSeq" id="WP_183736424.1">
    <property type="nucleotide sequence ID" value="NZ_JACHHE010000002.1"/>
</dbReference>
<evidence type="ECO:0000256" key="1">
    <source>
        <dbReference type="SAM" id="SignalP"/>
    </source>
</evidence>
<dbReference type="PROSITE" id="PS50853">
    <property type="entry name" value="FN3"/>
    <property type="match status" value="1"/>
</dbReference>
<dbReference type="CDD" id="cd00063">
    <property type="entry name" value="FN3"/>
    <property type="match status" value="1"/>
</dbReference>
<proteinExistence type="predicted"/>
<dbReference type="InterPro" id="IPR036116">
    <property type="entry name" value="FN3_sf"/>
</dbReference>
<evidence type="ECO:0000259" key="2">
    <source>
        <dbReference type="PROSITE" id="PS50853"/>
    </source>
</evidence>
<protein>
    <recommendedName>
        <fullName evidence="2">Fibronectin type-III domain-containing protein</fullName>
    </recommendedName>
</protein>
<dbReference type="EMBL" id="JACHHE010000002">
    <property type="protein sequence ID" value="MBB5179328.1"/>
    <property type="molecule type" value="Genomic_DNA"/>
</dbReference>
<dbReference type="PANTHER" id="PTHR47135:SF1">
    <property type="entry name" value="FIBRONECTIN TYPE III DOMAIN-CONTAINING PROTEIN 7"/>
    <property type="match status" value="1"/>
</dbReference>
<dbReference type="SMART" id="SM00060">
    <property type="entry name" value="FN3"/>
    <property type="match status" value="6"/>
</dbReference>
<evidence type="ECO:0000313" key="4">
    <source>
        <dbReference type="Proteomes" id="UP000525923"/>
    </source>
</evidence>
<organism evidence="3 4">
    <name type="scientific">Planococcus koreensis</name>
    <dbReference type="NCBI Taxonomy" id="112331"/>
    <lineage>
        <taxon>Bacteria</taxon>
        <taxon>Bacillati</taxon>
        <taxon>Bacillota</taxon>
        <taxon>Bacilli</taxon>
        <taxon>Bacillales</taxon>
        <taxon>Caryophanaceae</taxon>
        <taxon>Planococcus</taxon>
    </lineage>
</organism>
<dbReference type="PANTHER" id="PTHR47135">
    <property type="entry name" value="FIBRONECTIN TYPE III DOMAIN-CONTAINING PROTEIN 7"/>
    <property type="match status" value="1"/>
</dbReference>
<feature type="chain" id="PRO_5030752563" description="Fibronectin type-III domain-containing protein" evidence="1">
    <location>
        <begin position="29"/>
        <end position="1313"/>
    </location>
</feature>
<feature type="domain" description="Fibronectin type-III" evidence="2">
    <location>
        <begin position="33"/>
        <end position="119"/>
    </location>
</feature>
<comment type="caution">
    <text evidence="3">The sequence shown here is derived from an EMBL/GenBank/DDBJ whole genome shotgun (WGS) entry which is preliminary data.</text>
</comment>
<dbReference type="Proteomes" id="UP000525923">
    <property type="component" value="Unassembled WGS sequence"/>
</dbReference>
<keyword evidence="4" id="KW-1185">Reference proteome</keyword>
<name>A0A7W8CRR8_9BACL</name>
<dbReference type="InterPro" id="IPR058094">
    <property type="entry name" value="Ig-like_OmpL47-like"/>
</dbReference>
<dbReference type="NCBIfam" id="NF047446">
    <property type="entry name" value="barrel_OmpL47"/>
    <property type="match status" value="7"/>
</dbReference>
<dbReference type="Gene3D" id="2.60.40.10">
    <property type="entry name" value="Immunoglobulins"/>
    <property type="match status" value="6"/>
</dbReference>
<dbReference type="InterPro" id="IPR013783">
    <property type="entry name" value="Ig-like_fold"/>
</dbReference>
<feature type="signal peptide" evidence="1">
    <location>
        <begin position="1"/>
        <end position="28"/>
    </location>
</feature>
<sequence length="1313" mass="143378">MRKYSLISMLLSILLVLQFALPTISVFAASTEAPTNLTVSVNSGNNLILKWTGVVAAQKYNVYLITNGEKKLIGSPTNNLFGYSNKPEGDYTFEVTALNSATGESLPSNQVSYTLVHPDMAAPQDLSLTIRNGNDLALRWSASEFADSYNIYQIQNGVRKLVNNTANLSRTFSNMPAGSFIYEVTAVSARFGESLTASRVETDLVHPTMAAPADLTLTIRNGNDIFLKWSEVEFATAYNIYEIKDGVKKLVNTTENLSRTLTNKPAGEYQYEVYSVSSRFGESKTAAYVSTTLVHPIMVAPATLTVAVRNGNDLFLRWPEVEFATGYNIYQITNGEKKFLYTTENLSRSFINLPAGDYQYEVTSNSDRFGESQTGVQANYSLVHPELAAPADLRITVSNGNDLSVRWSEVEFATSYNVYRIKDDKKELVANTPNLARTFTNMPEDWYEYEVTAVSDRFGESAPSKIEYTLGHPTVQSPELKLLSFDEQTAALSWTEITGASAYNVYEVVGEEYVLLGTTDKRNYIVTDIADGKHEYVVTVTHSRFGDSGYSNAVAVEMQNDLTPPVTSSNAVTDWINKDFAVILTAEDDKSGVDKTFYSLNGVDFLEGTEFTVSGSQKISFYSTDLAGNVEEVQTAQVNIDKTAPETSSNANSNWHQEFTVQLKAEDEQSGVNQTFYSVNGSEFTEGDSVVVNEEGINTISFYSTDVAGNVEEVQTAEVKIDRTAPETVSNADGDWHAEFALEFTAADDKAGVETTFYSVNGAPFKEGTNVAIIEDGVNSIEFYSVDKAGNTETVKTAQVNIDLSAPETVSNADSEWHQEFVVELTATDDKSAVEKTFYSINGSEFTEGSSFTVDQDGINEITFYSVNKAGGTEEVKAAEVKIDRTAPVTESNESADWLKEAVVELTAADDKSGVDKTYYSVNGSEFVEGTTVAVTEAGVNEVSYYSTDKVGNKEEVQTIKVNIDGIAPETASNAVSEWFQEFAVELTANDEHSGVAATFYSVNGSEFIEGTSFEVTEEGINTISFYSVDKAGNIEEAKTAEVKIDRTAPETVSNIEDKWLQGEFSVELTATDEHSGVAKTFYSVDGSEYTEGTSFSVSEEGVHDVKFYSTDAAGNTEEVKTAQVKLDKTAPVLSWNLEDEVALGSELAISYEASDALSGIASEKLTVNGEEVANGDSVLFDQPGVYTIQVTVIDAAGWTSTLEETVTVFIPLNDFKVMPGVIKGNSGVFSVQVGLPKGFNTKDFNLETVTINGVSAISGKNGFEQQAKQGHFRFNREEFKWVDGMQVLEFRGMVGDYLVIGQATVETKASKK</sequence>
<dbReference type="Gene3D" id="3.30.1920.20">
    <property type="match status" value="7"/>
</dbReference>